<evidence type="ECO:0000313" key="3">
    <source>
        <dbReference type="EMBL" id="KAB8164312.1"/>
    </source>
</evidence>
<proteinExistence type="predicted"/>
<keyword evidence="2" id="KW-1133">Transmembrane helix</keyword>
<feature type="transmembrane region" description="Helical" evidence="2">
    <location>
        <begin position="6"/>
        <end position="25"/>
    </location>
</feature>
<evidence type="ECO:0000313" key="4">
    <source>
        <dbReference type="Proteomes" id="UP000314251"/>
    </source>
</evidence>
<gene>
    <name evidence="3" type="ORF">FH607_016910</name>
</gene>
<feature type="transmembrane region" description="Helical" evidence="2">
    <location>
        <begin position="45"/>
        <end position="62"/>
    </location>
</feature>
<accession>A0A5N6A7T1</accession>
<evidence type="ECO:0000256" key="1">
    <source>
        <dbReference type="SAM" id="MobiDB-lite"/>
    </source>
</evidence>
<organism evidence="3 4">
    <name type="scientific">Streptomyces mimosae</name>
    <dbReference type="NCBI Taxonomy" id="2586635"/>
    <lineage>
        <taxon>Bacteria</taxon>
        <taxon>Bacillati</taxon>
        <taxon>Actinomycetota</taxon>
        <taxon>Actinomycetes</taxon>
        <taxon>Kitasatosporales</taxon>
        <taxon>Streptomycetaceae</taxon>
        <taxon>Streptomyces</taxon>
    </lineage>
</organism>
<keyword evidence="2" id="KW-0812">Transmembrane</keyword>
<dbReference type="EMBL" id="VDLY02000010">
    <property type="protein sequence ID" value="KAB8164312.1"/>
    <property type="molecule type" value="Genomic_DNA"/>
</dbReference>
<keyword evidence="2" id="KW-0472">Membrane</keyword>
<evidence type="ECO:0000256" key="2">
    <source>
        <dbReference type="SAM" id="Phobius"/>
    </source>
</evidence>
<feature type="region of interest" description="Disordered" evidence="1">
    <location>
        <begin position="73"/>
        <end position="95"/>
    </location>
</feature>
<protein>
    <submittedName>
        <fullName evidence="3">Uncharacterized protein</fullName>
    </submittedName>
</protein>
<dbReference type="RefSeq" id="WP_139669360.1">
    <property type="nucleotide sequence ID" value="NZ_VDLY02000010.1"/>
</dbReference>
<sequence length="161" mass="16912">MVYLLAPLVGATCLVLALGLLARCLRRGREARGNGPGSAALWRDLAAALLAMALAGYALGVLRTADWDESPSQTCASQRYGSFEPPSDGRDAPRLRGREVDLFPPSAVCHWSDGARDGVPSWLNPTILCLTAGALGAAGPWAVARRAHRAPGRDGRSPAAR</sequence>
<keyword evidence="4" id="KW-1185">Reference proteome</keyword>
<dbReference type="AlphaFoldDB" id="A0A5N6A7T1"/>
<comment type="caution">
    <text evidence="3">The sequence shown here is derived from an EMBL/GenBank/DDBJ whole genome shotgun (WGS) entry which is preliminary data.</text>
</comment>
<dbReference type="Proteomes" id="UP000314251">
    <property type="component" value="Unassembled WGS sequence"/>
</dbReference>
<dbReference type="OrthoDB" id="4183471at2"/>
<reference evidence="3" key="1">
    <citation type="submission" date="2019-10" db="EMBL/GenBank/DDBJ databases">
        <title>Nonomuraea sp. nov., isolated from Phyllanthus amarus.</title>
        <authorList>
            <person name="Klykleung N."/>
            <person name="Tanasupawat S."/>
        </authorList>
    </citation>
    <scope>NUCLEOTIDE SEQUENCE [LARGE SCALE GENOMIC DNA]</scope>
    <source>
        <strain evidence="3">3MP-10</strain>
    </source>
</reference>
<feature type="transmembrane region" description="Helical" evidence="2">
    <location>
        <begin position="122"/>
        <end position="143"/>
    </location>
</feature>
<name>A0A5N6A7T1_9ACTN</name>